<comment type="caution">
    <text evidence="2">The sequence shown here is derived from an EMBL/GenBank/DDBJ whole genome shotgun (WGS) entry which is preliminary data.</text>
</comment>
<dbReference type="RefSeq" id="WP_379779625.1">
    <property type="nucleotide sequence ID" value="NZ_JBHSWW010000035.1"/>
</dbReference>
<dbReference type="Gene3D" id="3.40.50.300">
    <property type="entry name" value="P-loop containing nucleotide triphosphate hydrolases"/>
    <property type="match status" value="1"/>
</dbReference>
<sequence>MVDPAEEGSEMKVLAVVGPSDSGKTTLVTRLAERLSERGSVATVKHLTHEPDVDTDGKDTARHRAGGAVHTVGVTDEGTWFATGEGRSLDGILAEFDRHYEYAIVEGFSGSDLPKVVLGGRAAAGPTVATAAEADAVDIDAVLASLRDAEPYR</sequence>
<evidence type="ECO:0000313" key="3">
    <source>
        <dbReference type="Proteomes" id="UP001596442"/>
    </source>
</evidence>
<keyword evidence="3" id="KW-1185">Reference proteome</keyword>
<dbReference type="PANTHER" id="PTHR40072">
    <property type="entry name" value="MOLYBDOPTERIN-GUANINE DINUCLEOTIDE BIOSYNTHESIS ADAPTER PROTEIN-RELATED"/>
    <property type="match status" value="1"/>
</dbReference>
<dbReference type="Proteomes" id="UP001596442">
    <property type="component" value="Unassembled WGS sequence"/>
</dbReference>
<evidence type="ECO:0000259" key="1">
    <source>
        <dbReference type="Pfam" id="PF03205"/>
    </source>
</evidence>
<protein>
    <submittedName>
        <fullName evidence="2">Molybdopterin-guanine dinucleotide biosynthesis protein B</fullName>
    </submittedName>
</protein>
<organism evidence="2 3">
    <name type="scientific">Halorubrum tibetense</name>
    <dbReference type="NCBI Taxonomy" id="175631"/>
    <lineage>
        <taxon>Archaea</taxon>
        <taxon>Methanobacteriati</taxon>
        <taxon>Methanobacteriota</taxon>
        <taxon>Stenosarchaea group</taxon>
        <taxon>Halobacteria</taxon>
        <taxon>Halobacteriales</taxon>
        <taxon>Haloferacaceae</taxon>
        <taxon>Halorubrum</taxon>
    </lineage>
</organism>
<name>A0ABD5S8B5_9EURY</name>
<dbReference type="AlphaFoldDB" id="A0ABD5S8B5"/>
<dbReference type="NCBIfam" id="TIGR00176">
    <property type="entry name" value="mobB"/>
    <property type="match status" value="1"/>
</dbReference>
<evidence type="ECO:0000313" key="2">
    <source>
        <dbReference type="EMBL" id="MFC6752693.1"/>
    </source>
</evidence>
<proteinExistence type="predicted"/>
<dbReference type="Pfam" id="PF03205">
    <property type="entry name" value="MobB"/>
    <property type="match status" value="1"/>
</dbReference>
<gene>
    <name evidence="2" type="primary">mobB</name>
    <name evidence="2" type="ORF">ACFQEU_04330</name>
</gene>
<dbReference type="InterPro" id="IPR004435">
    <property type="entry name" value="MobB_dom"/>
</dbReference>
<dbReference type="PANTHER" id="PTHR40072:SF1">
    <property type="entry name" value="MOLYBDOPTERIN-GUANINE DINUCLEOTIDE BIOSYNTHESIS ADAPTER PROTEIN"/>
    <property type="match status" value="1"/>
</dbReference>
<reference evidence="2 3" key="1">
    <citation type="journal article" date="2019" name="Int. J. Syst. Evol. Microbiol.">
        <title>The Global Catalogue of Microorganisms (GCM) 10K type strain sequencing project: providing services to taxonomists for standard genome sequencing and annotation.</title>
        <authorList>
            <consortium name="The Broad Institute Genomics Platform"/>
            <consortium name="The Broad Institute Genome Sequencing Center for Infectious Disease"/>
            <person name="Wu L."/>
            <person name="Ma J."/>
        </authorList>
    </citation>
    <scope>NUCLEOTIDE SEQUENCE [LARGE SCALE GENOMIC DNA]</scope>
    <source>
        <strain evidence="2 3">CGMCC 1.3239</strain>
    </source>
</reference>
<feature type="domain" description="Molybdopterin-guanine dinucleotide biosynthesis protein B (MobB)" evidence="1">
    <location>
        <begin position="13"/>
        <end position="122"/>
    </location>
</feature>
<accession>A0ABD5S8B5</accession>
<dbReference type="EMBL" id="JBHSWW010000035">
    <property type="protein sequence ID" value="MFC6752693.1"/>
    <property type="molecule type" value="Genomic_DNA"/>
</dbReference>
<dbReference type="InterPro" id="IPR052539">
    <property type="entry name" value="MGD_biosynthesis_adapter"/>
</dbReference>
<dbReference type="SUPFAM" id="SSF52540">
    <property type="entry name" value="P-loop containing nucleoside triphosphate hydrolases"/>
    <property type="match status" value="1"/>
</dbReference>
<dbReference type="InterPro" id="IPR027417">
    <property type="entry name" value="P-loop_NTPase"/>
</dbReference>